<gene>
    <name evidence="1" type="ORF">KDK95_30485</name>
</gene>
<comment type="caution">
    <text evidence="1">The sequence shown here is derived from an EMBL/GenBank/DDBJ whole genome shotgun (WGS) entry which is preliminary data.</text>
</comment>
<reference evidence="1" key="1">
    <citation type="submission" date="2021-04" db="EMBL/GenBank/DDBJ databases">
        <title>Genome based classification of Actinospica acidithermotolerans sp. nov., an actinobacterium isolated from an Indonesian hot spring.</title>
        <authorList>
            <person name="Kusuma A.B."/>
            <person name="Putra K.E."/>
            <person name="Nafisah S."/>
            <person name="Loh J."/>
            <person name="Nouioui I."/>
            <person name="Goodfellow M."/>
        </authorList>
    </citation>
    <scope>NUCLEOTIDE SEQUENCE</scope>
    <source>
        <strain evidence="1">MGRD01-02</strain>
    </source>
</reference>
<dbReference type="Pfam" id="PF06108">
    <property type="entry name" value="DUF952"/>
    <property type="match status" value="1"/>
</dbReference>
<dbReference type="SUPFAM" id="SSF56399">
    <property type="entry name" value="ADP-ribosylation"/>
    <property type="match status" value="1"/>
</dbReference>
<accession>A0A941IKJ7</accession>
<dbReference type="RefSeq" id="WP_212521792.1">
    <property type="nucleotide sequence ID" value="NZ_JAGSOH010000147.1"/>
</dbReference>
<dbReference type="InterPro" id="IPR009297">
    <property type="entry name" value="DUF952"/>
</dbReference>
<name>A0A941IKJ7_9ACTN</name>
<keyword evidence="2" id="KW-1185">Reference proteome</keyword>
<dbReference type="PANTHER" id="PTHR34129">
    <property type="entry name" value="BLR1139 PROTEIN"/>
    <property type="match status" value="1"/>
</dbReference>
<dbReference type="Proteomes" id="UP000676325">
    <property type="component" value="Unassembled WGS sequence"/>
</dbReference>
<evidence type="ECO:0000313" key="2">
    <source>
        <dbReference type="Proteomes" id="UP000676325"/>
    </source>
</evidence>
<dbReference type="PANTHER" id="PTHR34129:SF1">
    <property type="entry name" value="DUF952 DOMAIN-CONTAINING PROTEIN"/>
    <property type="match status" value="1"/>
</dbReference>
<dbReference type="AlphaFoldDB" id="A0A941IKJ7"/>
<dbReference type="Gene3D" id="3.20.170.20">
    <property type="entry name" value="Protein of unknown function DUF952"/>
    <property type="match status" value="1"/>
</dbReference>
<evidence type="ECO:0000313" key="1">
    <source>
        <dbReference type="EMBL" id="MBR7830669.1"/>
    </source>
</evidence>
<dbReference type="EMBL" id="JAGSOH010000147">
    <property type="protein sequence ID" value="MBR7830669.1"/>
    <property type="molecule type" value="Genomic_DNA"/>
</dbReference>
<proteinExistence type="predicted"/>
<organism evidence="1 2">
    <name type="scientific">Actinospica acidithermotolerans</name>
    <dbReference type="NCBI Taxonomy" id="2828514"/>
    <lineage>
        <taxon>Bacteria</taxon>
        <taxon>Bacillati</taxon>
        <taxon>Actinomycetota</taxon>
        <taxon>Actinomycetes</taxon>
        <taxon>Catenulisporales</taxon>
        <taxon>Actinospicaceae</taxon>
        <taxon>Actinospica</taxon>
    </lineage>
</organism>
<protein>
    <submittedName>
        <fullName evidence="1">DUF952 domain-containing protein</fullName>
    </submittedName>
</protein>
<sequence>MAIYHIAYVADWEKAKADGEYRMSTKGRTLEEQGFIHAGDAPQVAPVANMVYGGESGLIVLVIDTERLQSKLQYDDVNGWDAPFPHIYGPLNPDAVVEVLPLEKGSDGTFVFEV</sequence>